<evidence type="ECO:0000256" key="4">
    <source>
        <dbReference type="ARBA" id="ARBA00022840"/>
    </source>
</evidence>
<feature type="transmembrane region" description="Helical" evidence="7">
    <location>
        <begin position="124"/>
        <end position="145"/>
    </location>
</feature>
<evidence type="ECO:0000313" key="11">
    <source>
        <dbReference type="Proteomes" id="UP000233365"/>
    </source>
</evidence>
<feature type="transmembrane region" description="Helical" evidence="7">
    <location>
        <begin position="47"/>
        <end position="64"/>
    </location>
</feature>
<feature type="transmembrane region" description="Helical" evidence="7">
    <location>
        <begin position="236"/>
        <end position="254"/>
    </location>
</feature>
<keyword evidence="4" id="KW-0067">ATP-binding</keyword>
<dbReference type="SUPFAM" id="SSF52540">
    <property type="entry name" value="P-loop containing nucleoside triphosphate hydrolases"/>
    <property type="match status" value="1"/>
</dbReference>
<evidence type="ECO:0000256" key="7">
    <source>
        <dbReference type="SAM" id="Phobius"/>
    </source>
</evidence>
<comment type="caution">
    <text evidence="10">The sequence shown here is derived from an EMBL/GenBank/DDBJ whole genome shotgun (WGS) entry which is preliminary data.</text>
</comment>
<sequence length="531" mass="58141">MVVSSLDAVSLSIIPAVLTYVGGGGSDGSYVPNFILRFVDFNGVADIYIFVVAFSILFLIKVFLESFANVASGVITRQIRDDWRSKYFQRLFDMPYMYFSSYPSGTHLENLINQPIRAAKYVRLNLSIATTFISIVSMLVLLFVMSPAATLLIGGVFLVLMAIVVFPIRSLSTKLGAEENRKLQSVSACASEAVQGAQQIRIFSLQKKWREQLFRLSLRQSGTATHISIVNEAPKLLCVAVLVILLVFAILFYSEDIEKAVPLAALFVVVGQKIQAAASSMLSYYSQARNFRPSFDILHERLNTVEMKNAAIERKLPKKINVIEFKHVSFSYPTGGREFKNISFSVRAGEITSFVGPSGVGKTTLLNLLCGLLDPQGGEVLVNGVPRYSPCDEKWFARVGMVSQDNFLFRDTVANNISLGVGIEGVREAAILAGADEFIMSLKGGYGHMLGEGGHGLSGGQRQRIAIARAIHRNCDVVIFDEATSALDSQSQEVVIRAMEQLAAAGKIVIVVTHREEALRGTTKTINVAEL</sequence>
<evidence type="ECO:0008006" key="12">
    <source>
        <dbReference type="Google" id="ProtNLM"/>
    </source>
</evidence>
<proteinExistence type="predicted"/>
<dbReference type="PROSITE" id="PS00211">
    <property type="entry name" value="ABC_TRANSPORTER_1"/>
    <property type="match status" value="1"/>
</dbReference>
<keyword evidence="5 7" id="KW-1133">Transmembrane helix</keyword>
<dbReference type="InterPro" id="IPR003593">
    <property type="entry name" value="AAA+_ATPase"/>
</dbReference>
<dbReference type="SMART" id="SM00382">
    <property type="entry name" value="AAA"/>
    <property type="match status" value="1"/>
</dbReference>
<dbReference type="PROSITE" id="PS50929">
    <property type="entry name" value="ABC_TM1F"/>
    <property type="match status" value="1"/>
</dbReference>
<comment type="subcellular location">
    <subcellularLocation>
        <location evidence="1">Cell membrane</location>
        <topology evidence="1">Multi-pass membrane protein</topology>
    </subcellularLocation>
</comment>
<reference evidence="10 11" key="1">
    <citation type="submission" date="2017-11" db="EMBL/GenBank/DDBJ databases">
        <title>Biodiversity and function of Thalassospira species in the particle-attached aromatic-hydrocarbon-degrading consortia from the surface seawater of the China South Sea.</title>
        <authorList>
            <person name="Dong C."/>
            <person name="Liu R."/>
            <person name="Shao Z."/>
        </authorList>
    </citation>
    <scope>NUCLEOTIDE SEQUENCE [LARGE SCALE GENOMIC DNA]</scope>
    <source>
        <strain evidence="10 11">139Z-12</strain>
    </source>
</reference>
<name>A0ABX4RCN6_9PROT</name>
<dbReference type="Pfam" id="PF00664">
    <property type="entry name" value="ABC_membrane"/>
    <property type="match status" value="1"/>
</dbReference>
<keyword evidence="11" id="KW-1185">Reference proteome</keyword>
<evidence type="ECO:0000256" key="6">
    <source>
        <dbReference type="ARBA" id="ARBA00023136"/>
    </source>
</evidence>
<dbReference type="CDD" id="cd03228">
    <property type="entry name" value="ABCC_MRP_Like"/>
    <property type="match status" value="1"/>
</dbReference>
<evidence type="ECO:0000313" key="10">
    <source>
        <dbReference type="EMBL" id="PKR52354.1"/>
    </source>
</evidence>
<organism evidence="10 11">
    <name type="scientific">Thalassospira povalilytica</name>
    <dbReference type="NCBI Taxonomy" id="732237"/>
    <lineage>
        <taxon>Bacteria</taxon>
        <taxon>Pseudomonadati</taxon>
        <taxon>Pseudomonadota</taxon>
        <taxon>Alphaproteobacteria</taxon>
        <taxon>Rhodospirillales</taxon>
        <taxon>Thalassospiraceae</taxon>
        <taxon>Thalassospira</taxon>
    </lineage>
</organism>
<keyword evidence="6 7" id="KW-0472">Membrane</keyword>
<dbReference type="Gene3D" id="1.20.1560.10">
    <property type="entry name" value="ABC transporter type 1, transmembrane domain"/>
    <property type="match status" value="1"/>
</dbReference>
<dbReference type="InterPro" id="IPR039421">
    <property type="entry name" value="Type_1_exporter"/>
</dbReference>
<dbReference type="InterPro" id="IPR027417">
    <property type="entry name" value="P-loop_NTPase"/>
</dbReference>
<keyword evidence="2 7" id="KW-0812">Transmembrane</keyword>
<dbReference type="InterPro" id="IPR003439">
    <property type="entry name" value="ABC_transporter-like_ATP-bd"/>
</dbReference>
<dbReference type="InterPro" id="IPR011527">
    <property type="entry name" value="ABC1_TM_dom"/>
</dbReference>
<gene>
    <name evidence="10" type="ORF">CU041_01740</name>
</gene>
<feature type="transmembrane region" description="Helical" evidence="7">
    <location>
        <begin position="151"/>
        <end position="172"/>
    </location>
</feature>
<dbReference type="Proteomes" id="UP000233365">
    <property type="component" value="Unassembled WGS sequence"/>
</dbReference>
<dbReference type="Pfam" id="PF00005">
    <property type="entry name" value="ABC_tran"/>
    <property type="match status" value="1"/>
</dbReference>
<evidence type="ECO:0000256" key="1">
    <source>
        <dbReference type="ARBA" id="ARBA00004651"/>
    </source>
</evidence>
<evidence type="ECO:0000259" key="8">
    <source>
        <dbReference type="PROSITE" id="PS50893"/>
    </source>
</evidence>
<dbReference type="PANTHER" id="PTHR24221">
    <property type="entry name" value="ATP-BINDING CASSETTE SUB-FAMILY B"/>
    <property type="match status" value="1"/>
</dbReference>
<evidence type="ECO:0000256" key="5">
    <source>
        <dbReference type="ARBA" id="ARBA00022989"/>
    </source>
</evidence>
<accession>A0ABX4RCN6</accession>
<dbReference type="PROSITE" id="PS50893">
    <property type="entry name" value="ABC_TRANSPORTER_2"/>
    <property type="match status" value="1"/>
</dbReference>
<dbReference type="InterPro" id="IPR036640">
    <property type="entry name" value="ABC1_TM_sf"/>
</dbReference>
<protein>
    <recommendedName>
        <fullName evidence="12">ABC transporter ATP-binding protein</fullName>
    </recommendedName>
</protein>
<keyword evidence="3" id="KW-0547">Nucleotide-binding</keyword>
<evidence type="ECO:0000259" key="9">
    <source>
        <dbReference type="PROSITE" id="PS50929"/>
    </source>
</evidence>
<evidence type="ECO:0000256" key="3">
    <source>
        <dbReference type="ARBA" id="ARBA00022741"/>
    </source>
</evidence>
<dbReference type="PANTHER" id="PTHR24221:SF654">
    <property type="entry name" value="ATP-BINDING CASSETTE SUB-FAMILY B MEMBER 6"/>
    <property type="match status" value="1"/>
</dbReference>
<feature type="domain" description="ABC transmembrane type-1" evidence="9">
    <location>
        <begin position="1"/>
        <end position="253"/>
    </location>
</feature>
<evidence type="ECO:0000256" key="2">
    <source>
        <dbReference type="ARBA" id="ARBA00022692"/>
    </source>
</evidence>
<dbReference type="Gene3D" id="3.40.50.300">
    <property type="entry name" value="P-loop containing nucleotide triphosphate hydrolases"/>
    <property type="match status" value="1"/>
</dbReference>
<dbReference type="InterPro" id="IPR017871">
    <property type="entry name" value="ABC_transporter-like_CS"/>
</dbReference>
<dbReference type="EMBL" id="PGTS01000001">
    <property type="protein sequence ID" value="PKR52354.1"/>
    <property type="molecule type" value="Genomic_DNA"/>
</dbReference>
<dbReference type="SUPFAM" id="SSF90123">
    <property type="entry name" value="ABC transporter transmembrane region"/>
    <property type="match status" value="1"/>
</dbReference>
<feature type="domain" description="ABC transporter" evidence="8">
    <location>
        <begin position="323"/>
        <end position="531"/>
    </location>
</feature>